<gene>
    <name evidence="1" type="ORF">DM02DRAFT_409539</name>
</gene>
<accession>A0A2V1EB02</accession>
<reference evidence="1 2" key="1">
    <citation type="journal article" date="2018" name="Sci. Rep.">
        <title>Comparative genomics provides insights into the lifestyle and reveals functional heterogeneity of dark septate endophytic fungi.</title>
        <authorList>
            <person name="Knapp D.G."/>
            <person name="Nemeth J.B."/>
            <person name="Barry K."/>
            <person name="Hainaut M."/>
            <person name="Henrissat B."/>
            <person name="Johnson J."/>
            <person name="Kuo A."/>
            <person name="Lim J.H.P."/>
            <person name="Lipzen A."/>
            <person name="Nolan M."/>
            <person name="Ohm R.A."/>
            <person name="Tamas L."/>
            <person name="Grigoriev I.V."/>
            <person name="Spatafora J.W."/>
            <person name="Nagy L.G."/>
            <person name="Kovacs G.M."/>
        </authorList>
    </citation>
    <scope>NUCLEOTIDE SEQUENCE [LARGE SCALE GENOMIC DNA]</scope>
    <source>
        <strain evidence="1 2">DSE2036</strain>
    </source>
</reference>
<sequence>MLVPFTCWCTVPLYLPHFSLLRARATGVTQRSGGGEDILKQERELIVRLDGADAATCGLSFATVRRNGGVPCKFNPVTWKSIEMHCTAFGLASSGDSCSIPSVLVNYGCARFQLNF</sequence>
<dbReference type="EMBL" id="KZ805307">
    <property type="protein sequence ID" value="PVI06844.1"/>
    <property type="molecule type" value="Genomic_DNA"/>
</dbReference>
<organism evidence="1 2">
    <name type="scientific">Periconia macrospinosa</name>
    <dbReference type="NCBI Taxonomy" id="97972"/>
    <lineage>
        <taxon>Eukaryota</taxon>
        <taxon>Fungi</taxon>
        <taxon>Dikarya</taxon>
        <taxon>Ascomycota</taxon>
        <taxon>Pezizomycotina</taxon>
        <taxon>Dothideomycetes</taxon>
        <taxon>Pleosporomycetidae</taxon>
        <taxon>Pleosporales</taxon>
        <taxon>Massarineae</taxon>
        <taxon>Periconiaceae</taxon>
        <taxon>Periconia</taxon>
    </lineage>
</organism>
<evidence type="ECO:0000313" key="1">
    <source>
        <dbReference type="EMBL" id="PVI06844.1"/>
    </source>
</evidence>
<dbReference type="Proteomes" id="UP000244855">
    <property type="component" value="Unassembled WGS sequence"/>
</dbReference>
<keyword evidence="2" id="KW-1185">Reference proteome</keyword>
<dbReference type="AlphaFoldDB" id="A0A2V1EB02"/>
<proteinExistence type="predicted"/>
<name>A0A2V1EB02_9PLEO</name>
<protein>
    <submittedName>
        <fullName evidence="1">Uncharacterized protein</fullName>
    </submittedName>
</protein>
<evidence type="ECO:0000313" key="2">
    <source>
        <dbReference type="Proteomes" id="UP000244855"/>
    </source>
</evidence>